<organism evidence="1">
    <name type="scientific">Anguilla anguilla</name>
    <name type="common">European freshwater eel</name>
    <name type="synonym">Muraena anguilla</name>
    <dbReference type="NCBI Taxonomy" id="7936"/>
    <lineage>
        <taxon>Eukaryota</taxon>
        <taxon>Metazoa</taxon>
        <taxon>Chordata</taxon>
        <taxon>Craniata</taxon>
        <taxon>Vertebrata</taxon>
        <taxon>Euteleostomi</taxon>
        <taxon>Actinopterygii</taxon>
        <taxon>Neopterygii</taxon>
        <taxon>Teleostei</taxon>
        <taxon>Anguilliformes</taxon>
        <taxon>Anguillidae</taxon>
        <taxon>Anguilla</taxon>
    </lineage>
</organism>
<dbReference type="AlphaFoldDB" id="A0A0E9WGU1"/>
<accession>A0A0E9WGU1</accession>
<name>A0A0E9WGU1_ANGAN</name>
<protein>
    <submittedName>
        <fullName evidence="1">Uncharacterized protein</fullName>
    </submittedName>
</protein>
<evidence type="ECO:0000313" key="1">
    <source>
        <dbReference type="EMBL" id="JAH89506.1"/>
    </source>
</evidence>
<reference evidence="1" key="1">
    <citation type="submission" date="2014-11" db="EMBL/GenBank/DDBJ databases">
        <authorList>
            <person name="Amaro Gonzalez C."/>
        </authorList>
    </citation>
    <scope>NUCLEOTIDE SEQUENCE</scope>
</reference>
<sequence>MDSYGSCSMVHEANSWMQPCLTMGFWHQCIRTGYLNVKDHGKNREMALTRGGVLRIHQMNCGFVASYRIFSDKPISNVISNISAR</sequence>
<reference evidence="1" key="2">
    <citation type="journal article" date="2015" name="Fish Shellfish Immunol.">
        <title>Early steps in the European eel (Anguilla anguilla)-Vibrio vulnificus interaction in the gills: Role of the RtxA13 toxin.</title>
        <authorList>
            <person name="Callol A."/>
            <person name="Pajuelo D."/>
            <person name="Ebbesson L."/>
            <person name="Teles M."/>
            <person name="MacKenzie S."/>
            <person name="Amaro C."/>
        </authorList>
    </citation>
    <scope>NUCLEOTIDE SEQUENCE</scope>
</reference>
<dbReference type="EMBL" id="GBXM01019071">
    <property type="protein sequence ID" value="JAH89506.1"/>
    <property type="molecule type" value="Transcribed_RNA"/>
</dbReference>
<proteinExistence type="predicted"/>